<evidence type="ECO:0000313" key="2">
    <source>
        <dbReference type="EMBL" id="KUM49392.1"/>
    </source>
</evidence>
<gene>
    <name evidence="2" type="ORF">ABT39_MTgene3941</name>
</gene>
<keyword evidence="1" id="KW-0175">Coiled coil</keyword>
<evidence type="ECO:0000256" key="1">
    <source>
        <dbReference type="SAM" id="Coils"/>
    </source>
</evidence>
<sequence>MEVKASLEGCNKEQKQQLEKLVEAYKEVFQEPKGLPLKREVEHKRKLLPKYTLPNIGLYHQSLLEADEVNRQLQQLLEQGVIRQSASPCGSSIVIVPKKDGSWRMCIDYRALNKITIKNRYPLPQIDDLLDQLEQAKYFTGPEVRIPPNADERRRHLEDFFQNTTRSL</sequence>
<keyword evidence="2" id="KW-0496">Mitochondrion</keyword>
<evidence type="ECO:0008006" key="3">
    <source>
        <dbReference type="Google" id="ProtNLM"/>
    </source>
</evidence>
<dbReference type="AlphaFoldDB" id="A0A101M1X0"/>
<reference evidence="2" key="1">
    <citation type="journal article" date="2015" name="Genome Biol. Evol.">
        <title>Organellar Genomes of White Spruce (Picea glauca): Assembly and Annotation.</title>
        <authorList>
            <person name="Jackman S.D."/>
            <person name="Warren R.L."/>
            <person name="Gibb E.A."/>
            <person name="Vandervalk B.P."/>
            <person name="Mohamadi H."/>
            <person name="Chu J."/>
            <person name="Raymond A."/>
            <person name="Pleasance S."/>
            <person name="Coope R."/>
            <person name="Wildung M.R."/>
            <person name="Ritland C.E."/>
            <person name="Bousquet J."/>
            <person name="Jones S.J."/>
            <person name="Bohlmann J."/>
            <person name="Birol I."/>
        </authorList>
    </citation>
    <scope>NUCLEOTIDE SEQUENCE [LARGE SCALE GENOMIC DNA]</scope>
    <source>
        <tissue evidence="2">Flushing bud</tissue>
    </source>
</reference>
<geneLocation type="mitochondrion" evidence="2"/>
<dbReference type="Gene3D" id="3.10.10.10">
    <property type="entry name" value="HIV Type 1 Reverse Transcriptase, subunit A, domain 1"/>
    <property type="match status" value="1"/>
</dbReference>
<dbReference type="PANTHER" id="PTHR24559">
    <property type="entry name" value="TRANSPOSON TY3-I GAG-POL POLYPROTEIN"/>
    <property type="match status" value="1"/>
</dbReference>
<dbReference type="SUPFAM" id="SSF56672">
    <property type="entry name" value="DNA/RNA polymerases"/>
    <property type="match status" value="1"/>
</dbReference>
<organism evidence="2">
    <name type="scientific">Picea glauca</name>
    <name type="common">White spruce</name>
    <name type="synonym">Pinus glauca</name>
    <dbReference type="NCBI Taxonomy" id="3330"/>
    <lineage>
        <taxon>Eukaryota</taxon>
        <taxon>Viridiplantae</taxon>
        <taxon>Streptophyta</taxon>
        <taxon>Embryophyta</taxon>
        <taxon>Tracheophyta</taxon>
        <taxon>Spermatophyta</taxon>
        <taxon>Pinopsida</taxon>
        <taxon>Pinidae</taxon>
        <taxon>Conifers I</taxon>
        <taxon>Pinales</taxon>
        <taxon>Pinaceae</taxon>
        <taxon>Picea</taxon>
    </lineage>
</organism>
<accession>A0A101M1X0</accession>
<dbReference type="CDD" id="cd01647">
    <property type="entry name" value="RT_LTR"/>
    <property type="match status" value="1"/>
</dbReference>
<protein>
    <recommendedName>
        <fullName evidence="3">Reverse transcriptase domain-containing protein</fullName>
    </recommendedName>
</protein>
<dbReference type="InterPro" id="IPR043502">
    <property type="entry name" value="DNA/RNA_pol_sf"/>
</dbReference>
<name>A0A101M1X0_PICGL</name>
<feature type="coiled-coil region" evidence="1">
    <location>
        <begin position="4"/>
        <end position="31"/>
    </location>
</feature>
<comment type="caution">
    <text evidence="2">The sequence shown here is derived from an EMBL/GenBank/DDBJ whole genome shotgun (WGS) entry which is preliminary data.</text>
</comment>
<dbReference type="InterPro" id="IPR053134">
    <property type="entry name" value="RNA-dir_DNA_polymerase"/>
</dbReference>
<proteinExistence type="predicted"/>
<dbReference type="PANTHER" id="PTHR24559:SF444">
    <property type="entry name" value="REVERSE TRANSCRIPTASE DOMAIN-CONTAINING PROTEIN"/>
    <property type="match status" value="1"/>
</dbReference>
<dbReference type="EMBL" id="LKAM01000003">
    <property type="protein sequence ID" value="KUM49392.1"/>
    <property type="molecule type" value="Genomic_DNA"/>
</dbReference>